<name>A0AAV2THG8_CALDB</name>
<comment type="function">
    <text evidence="5">Catalyzes the cleavage of glutathione into 5-oxo-L-proline and a Cys-Gly dipeptide. Acts specifically on glutathione, but not on other gamma-glutamyl peptides.</text>
</comment>
<dbReference type="EMBL" id="CAXLJL010000267">
    <property type="protein sequence ID" value="CAL5135569.1"/>
    <property type="molecule type" value="Genomic_DNA"/>
</dbReference>
<evidence type="ECO:0000256" key="1">
    <source>
        <dbReference type="ARBA" id="ARBA00009662"/>
    </source>
</evidence>
<gene>
    <name evidence="8" type="ORF">CDAUBV1_LOCUS9703</name>
</gene>
<dbReference type="PANTHER" id="PTHR12192">
    <property type="entry name" value="CATION TRANSPORT PROTEIN CHAC-RELATED"/>
    <property type="match status" value="1"/>
</dbReference>
<keyword evidence="3" id="KW-0456">Lyase</keyword>
<feature type="compositionally biased region" description="Basic and acidic residues" evidence="7">
    <location>
        <begin position="218"/>
        <end position="227"/>
    </location>
</feature>
<dbReference type="AlphaFoldDB" id="A0AAV2THG8"/>
<comment type="caution">
    <text evidence="8">The sequence shown here is derived from an EMBL/GenBank/DDBJ whole genome shotgun (WGS) entry which is preliminary data.</text>
</comment>
<evidence type="ECO:0000256" key="6">
    <source>
        <dbReference type="ARBA" id="ARBA00048073"/>
    </source>
</evidence>
<dbReference type="GO" id="GO:0006751">
    <property type="term" value="P:glutathione catabolic process"/>
    <property type="evidence" value="ECO:0007669"/>
    <property type="project" value="InterPro"/>
</dbReference>
<evidence type="ECO:0000313" key="8">
    <source>
        <dbReference type="EMBL" id="CAL5135569.1"/>
    </source>
</evidence>
<evidence type="ECO:0000256" key="5">
    <source>
        <dbReference type="ARBA" id="ARBA00045227"/>
    </source>
</evidence>
<dbReference type="GO" id="GO:0061928">
    <property type="term" value="F:glutathione specific gamma-glutamylcyclotransferase activity"/>
    <property type="evidence" value="ECO:0007669"/>
    <property type="project" value="UniProtKB-EC"/>
</dbReference>
<sequence>MGVNCKLLEFFEFPSIPEFCENVINNDTTPFWVYAYGSLLWYPNFSFEERVLGYVHDVKRVMSQASFRLGDHDWPGRVATLIPCPGERTWGAAYKITGVGNKREAFQKMFEREIKQDYEFATVKFVPYNSSTAFKVAVYVALPEGPGILVPVTPEIEAYQIFRARGIIGMDKNYLYELAKFLKNEILPLTPDAADASNDYVLRLAALAMEYESGQRKLDKAQEEMARPKLRATNDKVTQP</sequence>
<dbReference type="Gene3D" id="3.10.490.10">
    <property type="entry name" value="Gamma-glutamyl cyclotransferase-like"/>
    <property type="match status" value="1"/>
</dbReference>
<dbReference type="InterPro" id="IPR006840">
    <property type="entry name" value="ChaC"/>
</dbReference>
<comment type="similarity">
    <text evidence="1">Belongs to the gamma-glutamylcyclotransferase family. ChaC subfamily.</text>
</comment>
<dbReference type="GO" id="GO:0005737">
    <property type="term" value="C:cytoplasm"/>
    <property type="evidence" value="ECO:0007669"/>
    <property type="project" value="TreeGrafter"/>
</dbReference>
<proteinExistence type="inferred from homology"/>
<dbReference type="EC" id="4.3.2.7" evidence="2"/>
<organism evidence="8 9">
    <name type="scientific">Calicophoron daubneyi</name>
    <name type="common">Rumen fluke</name>
    <name type="synonym">Paramphistomum daubneyi</name>
    <dbReference type="NCBI Taxonomy" id="300641"/>
    <lineage>
        <taxon>Eukaryota</taxon>
        <taxon>Metazoa</taxon>
        <taxon>Spiralia</taxon>
        <taxon>Lophotrochozoa</taxon>
        <taxon>Platyhelminthes</taxon>
        <taxon>Trematoda</taxon>
        <taxon>Digenea</taxon>
        <taxon>Plagiorchiida</taxon>
        <taxon>Pronocephalata</taxon>
        <taxon>Paramphistomoidea</taxon>
        <taxon>Paramphistomidae</taxon>
        <taxon>Calicophoron</taxon>
    </lineage>
</organism>
<evidence type="ECO:0000256" key="3">
    <source>
        <dbReference type="ARBA" id="ARBA00023239"/>
    </source>
</evidence>
<feature type="region of interest" description="Disordered" evidence="7">
    <location>
        <begin position="218"/>
        <end position="240"/>
    </location>
</feature>
<evidence type="ECO:0000256" key="7">
    <source>
        <dbReference type="SAM" id="MobiDB-lite"/>
    </source>
</evidence>
<protein>
    <recommendedName>
        <fullName evidence="2">glutathione-specific gamma-glutamylcyclotransferase</fullName>
        <ecNumber evidence="2">4.3.2.7</ecNumber>
    </recommendedName>
    <alternativeName>
        <fullName evidence="4">Cation transport regulator-like protein 2</fullName>
    </alternativeName>
</protein>
<dbReference type="PANTHER" id="PTHR12192:SF2">
    <property type="entry name" value="GLUTATHIONE-SPECIFIC GAMMA-GLUTAMYLCYCLOTRANSFERASE 2"/>
    <property type="match status" value="1"/>
</dbReference>
<evidence type="ECO:0000313" key="9">
    <source>
        <dbReference type="Proteomes" id="UP001497525"/>
    </source>
</evidence>
<dbReference type="Proteomes" id="UP001497525">
    <property type="component" value="Unassembled WGS sequence"/>
</dbReference>
<dbReference type="Pfam" id="PF04752">
    <property type="entry name" value="ChaC"/>
    <property type="match status" value="1"/>
</dbReference>
<dbReference type="CDD" id="cd06661">
    <property type="entry name" value="GGCT_like"/>
    <property type="match status" value="1"/>
</dbReference>
<comment type="catalytic activity">
    <reaction evidence="6">
        <text>glutathione = L-cysteinylglycine + 5-oxo-L-proline</text>
        <dbReference type="Rhea" id="RHEA:47724"/>
        <dbReference type="ChEBI" id="CHEBI:57925"/>
        <dbReference type="ChEBI" id="CHEBI:58402"/>
        <dbReference type="ChEBI" id="CHEBI:61694"/>
        <dbReference type="EC" id="4.3.2.7"/>
    </reaction>
</comment>
<evidence type="ECO:0000256" key="2">
    <source>
        <dbReference type="ARBA" id="ARBA00012344"/>
    </source>
</evidence>
<reference evidence="8" key="1">
    <citation type="submission" date="2024-06" db="EMBL/GenBank/DDBJ databases">
        <authorList>
            <person name="Liu X."/>
            <person name="Lenzi L."/>
            <person name="Haldenby T S."/>
            <person name="Uol C."/>
        </authorList>
    </citation>
    <scope>NUCLEOTIDE SEQUENCE</scope>
</reference>
<evidence type="ECO:0000256" key="4">
    <source>
        <dbReference type="ARBA" id="ARBA00043195"/>
    </source>
</evidence>
<dbReference type="InterPro" id="IPR013024">
    <property type="entry name" value="GGCT-like"/>
</dbReference>
<accession>A0AAV2THG8</accession>